<evidence type="ECO:0000256" key="4">
    <source>
        <dbReference type="SAM" id="MobiDB-lite"/>
    </source>
</evidence>
<dbReference type="PROSITE" id="PS50174">
    <property type="entry name" value="G_PATCH"/>
    <property type="match status" value="1"/>
</dbReference>
<feature type="region of interest" description="Disordered" evidence="4">
    <location>
        <begin position="1"/>
        <end position="185"/>
    </location>
</feature>
<protein>
    <recommendedName>
        <fullName evidence="5">G-patch domain-containing protein</fullName>
    </recommendedName>
</protein>
<dbReference type="InterPro" id="IPR045166">
    <property type="entry name" value="Spp2-like"/>
</dbReference>
<feature type="compositionally biased region" description="Acidic residues" evidence="4">
    <location>
        <begin position="73"/>
        <end position="84"/>
    </location>
</feature>
<dbReference type="Proteomes" id="UP000053820">
    <property type="component" value="Unassembled WGS sequence"/>
</dbReference>
<dbReference type="EMBL" id="KN839883">
    <property type="protein sequence ID" value="KIJ59625.1"/>
    <property type="molecule type" value="Genomic_DNA"/>
</dbReference>
<name>A0A0C9VPM7_9AGAM</name>
<dbReference type="GO" id="GO:0000398">
    <property type="term" value="P:mRNA splicing, via spliceosome"/>
    <property type="evidence" value="ECO:0007669"/>
    <property type="project" value="InterPro"/>
</dbReference>
<comment type="similarity">
    <text evidence="2">Belongs to the SPP2 family.</text>
</comment>
<reference evidence="6 7" key="1">
    <citation type="submission" date="2014-04" db="EMBL/GenBank/DDBJ databases">
        <title>Evolutionary Origins and Diversification of the Mycorrhizal Mutualists.</title>
        <authorList>
            <consortium name="DOE Joint Genome Institute"/>
            <consortium name="Mycorrhizal Genomics Consortium"/>
            <person name="Kohler A."/>
            <person name="Kuo A."/>
            <person name="Nagy L.G."/>
            <person name="Floudas D."/>
            <person name="Copeland A."/>
            <person name="Barry K.W."/>
            <person name="Cichocki N."/>
            <person name="Veneault-Fourrey C."/>
            <person name="LaButti K."/>
            <person name="Lindquist E.A."/>
            <person name="Lipzen A."/>
            <person name="Lundell T."/>
            <person name="Morin E."/>
            <person name="Murat C."/>
            <person name="Riley R."/>
            <person name="Ohm R."/>
            <person name="Sun H."/>
            <person name="Tunlid A."/>
            <person name="Henrissat B."/>
            <person name="Grigoriev I.V."/>
            <person name="Hibbett D.S."/>
            <person name="Martin F."/>
        </authorList>
    </citation>
    <scope>NUCLEOTIDE SEQUENCE [LARGE SCALE GENOMIC DNA]</scope>
    <source>
        <strain evidence="6 7">MD-312</strain>
    </source>
</reference>
<dbReference type="GO" id="GO:0003676">
    <property type="term" value="F:nucleic acid binding"/>
    <property type="evidence" value="ECO:0007669"/>
    <property type="project" value="InterPro"/>
</dbReference>
<evidence type="ECO:0000313" key="7">
    <source>
        <dbReference type="Proteomes" id="UP000053820"/>
    </source>
</evidence>
<feature type="compositionally biased region" description="Polar residues" evidence="4">
    <location>
        <begin position="44"/>
        <end position="63"/>
    </location>
</feature>
<evidence type="ECO:0000256" key="3">
    <source>
        <dbReference type="ARBA" id="ARBA00023242"/>
    </source>
</evidence>
<feature type="compositionally biased region" description="Basic and acidic residues" evidence="4">
    <location>
        <begin position="368"/>
        <end position="481"/>
    </location>
</feature>
<evidence type="ECO:0000259" key="5">
    <source>
        <dbReference type="PROSITE" id="PS50174"/>
    </source>
</evidence>
<proteinExistence type="inferred from homology"/>
<dbReference type="OrthoDB" id="5577072at2759"/>
<feature type="domain" description="G-patch" evidence="5">
    <location>
        <begin position="267"/>
        <end position="317"/>
    </location>
</feature>
<gene>
    <name evidence="6" type="ORF">HYDPIDRAFT_100389</name>
</gene>
<dbReference type="PANTHER" id="PTHR15818">
    <property type="entry name" value="G PATCH AND KOW-CONTAINING"/>
    <property type="match status" value="1"/>
</dbReference>
<evidence type="ECO:0000313" key="6">
    <source>
        <dbReference type="EMBL" id="KIJ59625.1"/>
    </source>
</evidence>
<dbReference type="InterPro" id="IPR026822">
    <property type="entry name" value="Spp2/MOS2_G-patch"/>
</dbReference>
<dbReference type="InterPro" id="IPR000467">
    <property type="entry name" value="G_patch_dom"/>
</dbReference>
<evidence type="ECO:0000256" key="1">
    <source>
        <dbReference type="ARBA" id="ARBA00004123"/>
    </source>
</evidence>
<dbReference type="Pfam" id="PF12656">
    <property type="entry name" value="G-patch_2"/>
    <property type="match status" value="1"/>
</dbReference>
<dbReference type="PANTHER" id="PTHR15818:SF2">
    <property type="entry name" value="G-PATCH DOMAIN AND KOW MOTIFS-CONTAINING PROTEIN"/>
    <property type="match status" value="1"/>
</dbReference>
<organism evidence="6 7">
    <name type="scientific">Hydnomerulius pinastri MD-312</name>
    <dbReference type="NCBI Taxonomy" id="994086"/>
    <lineage>
        <taxon>Eukaryota</taxon>
        <taxon>Fungi</taxon>
        <taxon>Dikarya</taxon>
        <taxon>Basidiomycota</taxon>
        <taxon>Agaricomycotina</taxon>
        <taxon>Agaricomycetes</taxon>
        <taxon>Agaricomycetidae</taxon>
        <taxon>Boletales</taxon>
        <taxon>Boletales incertae sedis</taxon>
        <taxon>Leucogyrophana</taxon>
    </lineage>
</organism>
<feature type="compositionally biased region" description="Polar residues" evidence="4">
    <location>
        <begin position="131"/>
        <end position="141"/>
    </location>
</feature>
<feature type="region of interest" description="Disordered" evidence="4">
    <location>
        <begin position="308"/>
        <end position="481"/>
    </location>
</feature>
<comment type="subcellular location">
    <subcellularLocation>
        <location evidence="1">Nucleus</location>
    </subcellularLocation>
</comment>
<keyword evidence="3" id="KW-0539">Nucleus</keyword>
<feature type="compositionally biased region" description="Basic and acidic residues" evidence="4">
    <location>
        <begin position="332"/>
        <end position="352"/>
    </location>
</feature>
<dbReference type="HOGENOM" id="CLU_045413_0_0_1"/>
<feature type="compositionally biased region" description="Low complexity" evidence="4">
    <location>
        <begin position="13"/>
        <end position="26"/>
    </location>
</feature>
<dbReference type="AlphaFoldDB" id="A0A0C9VPM7"/>
<evidence type="ECO:0000256" key="2">
    <source>
        <dbReference type="ARBA" id="ARBA00008576"/>
    </source>
</evidence>
<accession>A0A0C9VPM7</accession>
<dbReference type="GO" id="GO:0005681">
    <property type="term" value="C:spliceosomal complex"/>
    <property type="evidence" value="ECO:0007669"/>
    <property type="project" value="TreeGrafter"/>
</dbReference>
<sequence>MSAPTSKVSFTVRRPTPISRPSSSGPESDRQFKVPALPRHLASAGSSGTGSPLAVFTNSSGQRASDGHHNDSSDGEDERAEDELVTGFDQFGVQRLIEKKKKTPEGPLVIPSLPNPDWREAARKRRAASRTQPYTSRSTPSFVPDSARAATGADGSVGGLGTRDAINSGPQLSGLQVKKQAKIEADEENVSIEETEIMTTFTDEVKMEVEESEDQKALRAILAGDDESSAAAAIDVIPVLSETDALKQDVEALPDVATADDYARVPISAFGIAMLRGMGWTEGTVASKSEKGKKSGLIEPYLPQARPALLGIGAKEREPDDDGSGKNKKKQRGQEKRYIPVVRRDSGRDESGGSRSGTVSRRASWSPTRRERGEHVQDRDRSRYDDRERRRDRDRDYEDKRKDRDYDGRGRDRDRGKGYSDRDMDTDGRRERDRANGYDDRERRKERRVESERDRTRLRDHRDDRDGDREGRSRRDRDRRD</sequence>
<keyword evidence="7" id="KW-1185">Reference proteome</keyword>